<comment type="caution">
    <text evidence="11">The sequence shown here is derived from an EMBL/GenBank/DDBJ whole genome shotgun (WGS) entry which is preliminary data.</text>
</comment>
<dbReference type="Gene3D" id="1.10.3720.10">
    <property type="entry name" value="MetI-like"/>
    <property type="match status" value="1"/>
</dbReference>
<evidence type="ECO:0000256" key="1">
    <source>
        <dbReference type="ARBA" id="ARBA00004651"/>
    </source>
</evidence>
<organism evidence="11 12">
    <name type="scientific">Microbacterium binotii</name>
    <dbReference type="NCBI Taxonomy" id="462710"/>
    <lineage>
        <taxon>Bacteria</taxon>
        <taxon>Bacillati</taxon>
        <taxon>Actinomycetota</taxon>
        <taxon>Actinomycetes</taxon>
        <taxon>Micrococcales</taxon>
        <taxon>Microbacteriaceae</taxon>
        <taxon>Microbacterium</taxon>
    </lineage>
</organism>
<evidence type="ECO:0000256" key="9">
    <source>
        <dbReference type="RuleBase" id="RU363032"/>
    </source>
</evidence>
<sequence>MTTTDAAWQPSELELARRATRRRQSTKSVLIALASTVVFVAVVGYAIVSSPGWEDVRRSFFDVDIALAAFPSVLAGLWVNIQVLLVAALAVAVIGTLLAVMRSLRGPVFFPLRALATVYTDLFRGMPLLIVLYLVGFGIPALGIFGRVPVVLWGTIAIVLTYSAYVAEVLRAGMEAVHPSQRIAARSLGLSHAQTLRIVVIPQGVRKVVPALMNDFVSMQKDVGLISVLGAVDAVRAAQIQVAATYNFTPYIVAGLLFVAMSLPMIRLTDWVSARLARREQTGGVV</sequence>
<dbReference type="PROSITE" id="PS50928">
    <property type="entry name" value="ABC_TM1"/>
    <property type="match status" value="1"/>
</dbReference>
<feature type="transmembrane region" description="Helical" evidence="9">
    <location>
        <begin position="248"/>
        <end position="269"/>
    </location>
</feature>
<evidence type="ECO:0000256" key="3">
    <source>
        <dbReference type="ARBA" id="ARBA00022448"/>
    </source>
</evidence>
<dbReference type="RefSeq" id="WP_274286803.1">
    <property type="nucleotide sequence ID" value="NZ_BAAARI010000003.1"/>
</dbReference>
<evidence type="ECO:0000256" key="7">
    <source>
        <dbReference type="ARBA" id="ARBA00022989"/>
    </source>
</evidence>
<dbReference type="NCBIfam" id="TIGR01726">
    <property type="entry name" value="HEQRo_perm_3TM"/>
    <property type="match status" value="1"/>
</dbReference>
<reference evidence="12" key="1">
    <citation type="journal article" date="2019" name="Int. J. Syst. Evol. Microbiol.">
        <title>The Global Catalogue of Microorganisms (GCM) 10K type strain sequencing project: providing services to taxonomists for standard genome sequencing and annotation.</title>
        <authorList>
            <consortium name="The Broad Institute Genomics Platform"/>
            <consortium name="The Broad Institute Genome Sequencing Center for Infectious Disease"/>
            <person name="Wu L."/>
            <person name="Ma J."/>
        </authorList>
    </citation>
    <scope>NUCLEOTIDE SEQUENCE [LARGE SCALE GENOMIC DNA]</scope>
    <source>
        <strain evidence="12">JCM 16365</strain>
    </source>
</reference>
<keyword evidence="8 9" id="KW-0472">Membrane</keyword>
<feature type="transmembrane region" description="Helical" evidence="9">
    <location>
        <begin position="28"/>
        <end position="48"/>
    </location>
</feature>
<dbReference type="PANTHER" id="PTHR30614:SF20">
    <property type="entry name" value="GLUTAMINE TRANSPORT SYSTEM PERMEASE PROTEIN GLNP"/>
    <property type="match status" value="1"/>
</dbReference>
<evidence type="ECO:0000256" key="2">
    <source>
        <dbReference type="ARBA" id="ARBA00010072"/>
    </source>
</evidence>
<keyword evidence="5 9" id="KW-0812">Transmembrane</keyword>
<keyword evidence="4" id="KW-1003">Cell membrane</keyword>
<dbReference type="InterPro" id="IPR000515">
    <property type="entry name" value="MetI-like"/>
</dbReference>
<keyword evidence="3 9" id="KW-0813">Transport</keyword>
<evidence type="ECO:0000256" key="8">
    <source>
        <dbReference type="ARBA" id="ARBA00023136"/>
    </source>
</evidence>
<evidence type="ECO:0000256" key="5">
    <source>
        <dbReference type="ARBA" id="ARBA00022692"/>
    </source>
</evidence>
<comment type="similarity">
    <text evidence="2">Belongs to the binding-protein-dependent transport system permease family. HisMQ subfamily.</text>
</comment>
<gene>
    <name evidence="11" type="ORF">GCM10009862_07310</name>
</gene>
<keyword evidence="12" id="KW-1185">Reference proteome</keyword>
<dbReference type="Proteomes" id="UP001500274">
    <property type="component" value="Unassembled WGS sequence"/>
</dbReference>
<comment type="subcellular location">
    <subcellularLocation>
        <location evidence="1 9">Cell membrane</location>
        <topology evidence="1 9">Multi-pass membrane protein</topology>
    </subcellularLocation>
</comment>
<dbReference type="CDD" id="cd06261">
    <property type="entry name" value="TM_PBP2"/>
    <property type="match status" value="1"/>
</dbReference>
<keyword evidence="7 9" id="KW-1133">Transmembrane helix</keyword>
<evidence type="ECO:0000256" key="4">
    <source>
        <dbReference type="ARBA" id="ARBA00022475"/>
    </source>
</evidence>
<dbReference type="EMBL" id="BAAARI010000003">
    <property type="protein sequence ID" value="GAA2571068.1"/>
    <property type="molecule type" value="Genomic_DNA"/>
</dbReference>
<feature type="transmembrane region" description="Helical" evidence="9">
    <location>
        <begin position="151"/>
        <end position="170"/>
    </location>
</feature>
<evidence type="ECO:0000256" key="6">
    <source>
        <dbReference type="ARBA" id="ARBA00022970"/>
    </source>
</evidence>
<evidence type="ECO:0000259" key="10">
    <source>
        <dbReference type="PROSITE" id="PS50928"/>
    </source>
</evidence>
<feature type="domain" description="ABC transmembrane type-1" evidence="10">
    <location>
        <begin position="77"/>
        <end position="269"/>
    </location>
</feature>
<proteinExistence type="inferred from homology"/>
<evidence type="ECO:0000313" key="12">
    <source>
        <dbReference type="Proteomes" id="UP001500274"/>
    </source>
</evidence>
<accession>A0ABP6BHM5</accession>
<feature type="transmembrane region" description="Helical" evidence="9">
    <location>
        <begin position="122"/>
        <end position="145"/>
    </location>
</feature>
<evidence type="ECO:0000313" key="11">
    <source>
        <dbReference type="EMBL" id="GAA2571068.1"/>
    </source>
</evidence>
<protein>
    <submittedName>
        <fullName evidence="11">Amino acid ABC transporter permease</fullName>
    </submittedName>
</protein>
<dbReference type="PANTHER" id="PTHR30614">
    <property type="entry name" value="MEMBRANE COMPONENT OF AMINO ACID ABC TRANSPORTER"/>
    <property type="match status" value="1"/>
</dbReference>
<dbReference type="InterPro" id="IPR010065">
    <property type="entry name" value="AA_ABC_transptr_permease_3TM"/>
</dbReference>
<keyword evidence="6" id="KW-0029">Amino-acid transport</keyword>
<dbReference type="SUPFAM" id="SSF161098">
    <property type="entry name" value="MetI-like"/>
    <property type="match status" value="1"/>
</dbReference>
<dbReference type="InterPro" id="IPR035906">
    <property type="entry name" value="MetI-like_sf"/>
</dbReference>
<feature type="transmembrane region" description="Helical" evidence="9">
    <location>
        <begin position="68"/>
        <end position="101"/>
    </location>
</feature>
<dbReference type="Pfam" id="PF00528">
    <property type="entry name" value="BPD_transp_1"/>
    <property type="match status" value="1"/>
</dbReference>
<dbReference type="InterPro" id="IPR043429">
    <property type="entry name" value="ArtM/GltK/GlnP/TcyL/YhdX-like"/>
</dbReference>
<name>A0ABP6BHM5_9MICO</name>